<dbReference type="PANTHER" id="PTHR22916">
    <property type="entry name" value="GLYCOSYLTRANSFERASE"/>
    <property type="match status" value="1"/>
</dbReference>
<dbReference type="PANTHER" id="PTHR22916:SF51">
    <property type="entry name" value="GLYCOSYLTRANSFERASE EPSH-RELATED"/>
    <property type="match status" value="1"/>
</dbReference>
<sequence length="303" mass="35867">MKGEHMKKYQDLISVIVPVYNAQKYLEECIESILNQTYQNFEVWLLDDHSTDDSRMICESYRDRDMRFHVLTAHNPEHLGCGALRDLGIQCATGDYTIFIDSDDTFEPHALERLLTAVKEEKSDIAVGNFTKYLEADQTFLFHVHEPDYFVKTYSPREWFQEGQKPEFYTLNCFTVAWGKLIRTSLLRKVSYRSDVSSEDDYTQYKLYLLADRITFVNEPLYLYRVLENSNFSTAKRSTKFPREAREERIALLTAIGFDTSNELEMYKYRIRMQRDAYLDEHKPVEYRNACAMLEILEKYHAL</sequence>
<dbReference type="GO" id="GO:0016757">
    <property type="term" value="F:glycosyltransferase activity"/>
    <property type="evidence" value="ECO:0007669"/>
    <property type="project" value="UniProtKB-KW"/>
</dbReference>
<dbReference type="AlphaFoldDB" id="A0A2G3E4F6"/>
<protein>
    <submittedName>
        <fullName evidence="4">Glycosyl transferase</fullName>
    </submittedName>
</protein>
<proteinExistence type="predicted"/>
<dbReference type="CDD" id="cd00761">
    <property type="entry name" value="Glyco_tranf_GTA_type"/>
    <property type="match status" value="1"/>
</dbReference>
<evidence type="ECO:0000313" key="5">
    <source>
        <dbReference type="Proteomes" id="UP000224563"/>
    </source>
</evidence>
<accession>A0A2G3E4F6</accession>
<keyword evidence="1" id="KW-0328">Glycosyltransferase</keyword>
<comment type="caution">
    <text evidence="4">The sequence shown here is derived from an EMBL/GenBank/DDBJ whole genome shotgun (WGS) entry which is preliminary data.</text>
</comment>
<reference evidence="4 5" key="2">
    <citation type="submission" date="2017-10" db="EMBL/GenBank/DDBJ databases">
        <authorList>
            <person name="Banno H."/>
            <person name="Chua N.-H."/>
        </authorList>
    </citation>
    <scope>NUCLEOTIDE SEQUENCE [LARGE SCALE GENOMIC DNA]</scope>
    <source>
        <strain evidence="4 5">JK623</strain>
    </source>
</reference>
<dbReference type="SUPFAM" id="SSF53448">
    <property type="entry name" value="Nucleotide-diphospho-sugar transferases"/>
    <property type="match status" value="1"/>
</dbReference>
<dbReference type="InterPro" id="IPR029044">
    <property type="entry name" value="Nucleotide-diphossugar_trans"/>
</dbReference>
<name>A0A2G3E4F6_9FIRM</name>
<keyword evidence="2 4" id="KW-0808">Transferase</keyword>
<dbReference type="Pfam" id="PF00535">
    <property type="entry name" value="Glycos_transf_2"/>
    <property type="match status" value="1"/>
</dbReference>
<evidence type="ECO:0000313" key="4">
    <source>
        <dbReference type="EMBL" id="PHU37953.1"/>
    </source>
</evidence>
<reference evidence="4 5" key="1">
    <citation type="submission" date="2017-10" db="EMBL/GenBank/DDBJ databases">
        <title>Resolving the taxonomy of Roseburia spp., Eubacterium rectale and Agathobacter spp. through phylogenomic analysis.</title>
        <authorList>
            <person name="Sheridan P.O."/>
            <person name="Walker A.W."/>
            <person name="Duncan S.H."/>
            <person name="Scott K.P."/>
            <person name="Toole P.W.O."/>
            <person name="Luis P."/>
            <person name="Flint H.J."/>
        </authorList>
    </citation>
    <scope>NUCLEOTIDE SEQUENCE [LARGE SCALE GENOMIC DNA]</scope>
    <source>
        <strain evidence="4 5">JK623</strain>
    </source>
</reference>
<dbReference type="EMBL" id="PDYG01000020">
    <property type="protein sequence ID" value="PHU37953.1"/>
    <property type="molecule type" value="Genomic_DNA"/>
</dbReference>
<dbReference type="InterPro" id="IPR001173">
    <property type="entry name" value="Glyco_trans_2-like"/>
</dbReference>
<dbReference type="Gene3D" id="3.90.550.10">
    <property type="entry name" value="Spore Coat Polysaccharide Biosynthesis Protein SpsA, Chain A"/>
    <property type="match status" value="1"/>
</dbReference>
<dbReference type="Proteomes" id="UP000224563">
    <property type="component" value="Unassembled WGS sequence"/>
</dbReference>
<keyword evidence="5" id="KW-1185">Reference proteome</keyword>
<evidence type="ECO:0000259" key="3">
    <source>
        <dbReference type="Pfam" id="PF00535"/>
    </source>
</evidence>
<organism evidence="4 5">
    <name type="scientific">Agathobacter ruminis</name>
    <dbReference type="NCBI Taxonomy" id="1712665"/>
    <lineage>
        <taxon>Bacteria</taxon>
        <taxon>Bacillati</taxon>
        <taxon>Bacillota</taxon>
        <taxon>Clostridia</taxon>
        <taxon>Lachnospirales</taxon>
        <taxon>Lachnospiraceae</taxon>
        <taxon>Agathobacter</taxon>
    </lineage>
</organism>
<gene>
    <name evidence="4" type="ORF">CSX02_05220</name>
</gene>
<feature type="domain" description="Glycosyltransferase 2-like" evidence="3">
    <location>
        <begin position="14"/>
        <end position="162"/>
    </location>
</feature>
<evidence type="ECO:0000256" key="2">
    <source>
        <dbReference type="ARBA" id="ARBA00022679"/>
    </source>
</evidence>
<evidence type="ECO:0000256" key="1">
    <source>
        <dbReference type="ARBA" id="ARBA00022676"/>
    </source>
</evidence>